<dbReference type="OrthoDB" id="2130967at2759"/>
<reference evidence="2 3" key="1">
    <citation type="journal article" date="2019" name="Environ. Microbiol.">
        <title>At the nexus of three kingdoms: the genome of the mycorrhizal fungus Gigaspora margarita provides insights into plant, endobacterial and fungal interactions.</title>
        <authorList>
            <person name="Venice F."/>
            <person name="Ghignone S."/>
            <person name="Salvioli di Fossalunga A."/>
            <person name="Amselem J."/>
            <person name="Novero M."/>
            <person name="Xianan X."/>
            <person name="Sedzielewska Toro K."/>
            <person name="Morin E."/>
            <person name="Lipzen A."/>
            <person name="Grigoriev I.V."/>
            <person name="Henrissat B."/>
            <person name="Martin F.M."/>
            <person name="Bonfante P."/>
        </authorList>
    </citation>
    <scope>NUCLEOTIDE SEQUENCE [LARGE SCALE GENOMIC DNA]</scope>
    <source>
        <strain evidence="2 3">BEG34</strain>
    </source>
</reference>
<dbReference type="Proteomes" id="UP000439903">
    <property type="component" value="Unassembled WGS sequence"/>
</dbReference>
<comment type="caution">
    <text evidence="2">The sequence shown here is derived from an EMBL/GenBank/DDBJ whole genome shotgun (WGS) entry which is preliminary data.</text>
</comment>
<accession>A0A8H4EVQ6</accession>
<evidence type="ECO:0000313" key="2">
    <source>
        <dbReference type="EMBL" id="KAF0560702.1"/>
    </source>
</evidence>
<feature type="transmembrane region" description="Helical" evidence="1">
    <location>
        <begin position="102"/>
        <end position="121"/>
    </location>
</feature>
<dbReference type="EMBL" id="WTPW01000012">
    <property type="protein sequence ID" value="KAF0560702.1"/>
    <property type="molecule type" value="Genomic_DNA"/>
</dbReference>
<protein>
    <submittedName>
        <fullName evidence="2">Uncharacterized protein</fullName>
    </submittedName>
</protein>
<sequence length="142" mass="16271">MFFCTSLKNRQLHKKMSTDFVNDPSEMKFRGSFSYKNNNIGAVKFGNNVNMRIERISPNVAKVYFVDDRENNIQIPNGFVLRDTLSNFNEIPQVVNGFGTYFVSWISNYALLLNGVVVFALKNQKQQSMEGVDGFSYSTIEQ</sequence>
<evidence type="ECO:0000256" key="1">
    <source>
        <dbReference type="SAM" id="Phobius"/>
    </source>
</evidence>
<keyword evidence="1" id="KW-0472">Membrane</keyword>
<evidence type="ECO:0000313" key="3">
    <source>
        <dbReference type="Proteomes" id="UP000439903"/>
    </source>
</evidence>
<dbReference type="AlphaFoldDB" id="A0A8H4EVQ6"/>
<name>A0A8H4EVQ6_GIGMA</name>
<organism evidence="2 3">
    <name type="scientific">Gigaspora margarita</name>
    <dbReference type="NCBI Taxonomy" id="4874"/>
    <lineage>
        <taxon>Eukaryota</taxon>
        <taxon>Fungi</taxon>
        <taxon>Fungi incertae sedis</taxon>
        <taxon>Mucoromycota</taxon>
        <taxon>Glomeromycotina</taxon>
        <taxon>Glomeromycetes</taxon>
        <taxon>Diversisporales</taxon>
        <taxon>Gigasporaceae</taxon>
        <taxon>Gigaspora</taxon>
    </lineage>
</organism>
<gene>
    <name evidence="2" type="ORF">F8M41_001282</name>
</gene>
<proteinExistence type="predicted"/>
<keyword evidence="1" id="KW-0812">Transmembrane</keyword>
<keyword evidence="1" id="KW-1133">Transmembrane helix</keyword>
<keyword evidence="3" id="KW-1185">Reference proteome</keyword>